<evidence type="ECO:0000313" key="1">
    <source>
        <dbReference type="EMBL" id="PYI34180.1"/>
    </source>
</evidence>
<sequence>MLDTLPPELLDLVVGQIASRRDLKRLCEVCTRLRNCALPHLYRSIVLSATEVSVEQLAKTVEAVPRRYMEYTQEFCLSVPIHERVDTRCVHRDGNGQKFTKLMEEDNLFFKDTDEDGTDDEYTDTKIVEDNRIDPFFNLIHALHSLDFRDDQLRSFRWELGTCIPKALLSGSEDSPLRNQKAIQSITLITDGECGTGMSSQYSVDLVQFIGLRTLVWKGLNRYSDFESVKDCIRVRGHQIISLTLDLVKWDRAEVVWTNGFRRQSTGSVPDNFFARQVLNAQPGDETIRFRNLKHLHLSAVSFCCAGAEMLCSFNFRNLYTLKLRNCPGSLEWLQLVLSSEELLRLRSFELALDLNCLQRDDYMRITETICKFIQQAPKLEELYLMLPEPFDWAALTSTISSSWFDLTCFVMHHLVDRGGQDLVDGGIPLPSHLEQVLQGRQLACYGCSTPPGELASQLRKMQPRPSYKLLHIRASGVVLEKLSSHEQPSWSSAQLYNYRYGDDPPYGPDDIFEFAKWAFSDDGLPNLAVLAWGDFSYEGRYSRFSALLGRSRDGYRPLTSADVSFWDIVQNNMDMLASCPLDDIMG</sequence>
<reference evidence="1 2" key="1">
    <citation type="submission" date="2018-02" db="EMBL/GenBank/DDBJ databases">
        <title>The genomes of Aspergillus section Nigri reveals drivers in fungal speciation.</title>
        <authorList>
            <consortium name="DOE Joint Genome Institute"/>
            <person name="Vesth T.C."/>
            <person name="Nybo J."/>
            <person name="Theobald S."/>
            <person name="Brandl J."/>
            <person name="Frisvad J.C."/>
            <person name="Nielsen K.F."/>
            <person name="Lyhne E.K."/>
            <person name="Kogle M.E."/>
            <person name="Kuo A."/>
            <person name="Riley R."/>
            <person name="Clum A."/>
            <person name="Nolan M."/>
            <person name="Lipzen A."/>
            <person name="Salamov A."/>
            <person name="Henrissat B."/>
            <person name="Wiebenga A."/>
            <person name="De vries R.P."/>
            <person name="Grigoriev I.V."/>
            <person name="Mortensen U.H."/>
            <person name="Andersen M.R."/>
            <person name="Baker S.E."/>
        </authorList>
    </citation>
    <scope>NUCLEOTIDE SEQUENCE [LARGE SCALE GENOMIC DNA]</scope>
    <source>
        <strain evidence="1 2">CBS 114.80</strain>
    </source>
</reference>
<proteinExistence type="predicted"/>
<dbReference type="Proteomes" id="UP000248817">
    <property type="component" value="Unassembled WGS sequence"/>
</dbReference>
<name>A0A2V5IYS4_9EURO</name>
<evidence type="ECO:0000313" key="2">
    <source>
        <dbReference type="Proteomes" id="UP000248817"/>
    </source>
</evidence>
<dbReference type="AlphaFoldDB" id="A0A2V5IYS4"/>
<accession>A0A2V5IYS4</accession>
<organism evidence="1 2">
    <name type="scientific">Aspergillus indologenus CBS 114.80</name>
    <dbReference type="NCBI Taxonomy" id="1450541"/>
    <lineage>
        <taxon>Eukaryota</taxon>
        <taxon>Fungi</taxon>
        <taxon>Dikarya</taxon>
        <taxon>Ascomycota</taxon>
        <taxon>Pezizomycotina</taxon>
        <taxon>Eurotiomycetes</taxon>
        <taxon>Eurotiomycetidae</taxon>
        <taxon>Eurotiales</taxon>
        <taxon>Aspergillaceae</taxon>
        <taxon>Aspergillus</taxon>
        <taxon>Aspergillus subgen. Circumdati</taxon>
    </lineage>
</organism>
<dbReference type="Gene3D" id="3.80.10.10">
    <property type="entry name" value="Ribonuclease Inhibitor"/>
    <property type="match status" value="1"/>
</dbReference>
<keyword evidence="2" id="KW-1185">Reference proteome</keyword>
<dbReference type="SUPFAM" id="SSF52047">
    <property type="entry name" value="RNI-like"/>
    <property type="match status" value="1"/>
</dbReference>
<protein>
    <submittedName>
        <fullName evidence="1">Uncharacterized protein</fullName>
    </submittedName>
</protein>
<dbReference type="EMBL" id="KZ825478">
    <property type="protein sequence ID" value="PYI34180.1"/>
    <property type="molecule type" value="Genomic_DNA"/>
</dbReference>
<gene>
    <name evidence="1" type="ORF">BP00DRAFT_423472</name>
</gene>
<dbReference type="InterPro" id="IPR032675">
    <property type="entry name" value="LRR_dom_sf"/>
</dbReference>